<dbReference type="Proteomes" id="UP000019491">
    <property type="component" value="Unassembled WGS sequence"/>
</dbReference>
<accession>X0Q6A4</accession>
<gene>
    <name evidence="1" type="ORF">RW1_035_00200</name>
</gene>
<reference evidence="1 2" key="1">
    <citation type="submission" date="2014-02" db="EMBL/GenBank/DDBJ databases">
        <title>Whole genome shotgun sequence of Rhodococcus wratislaviensis NBRC 100605.</title>
        <authorList>
            <person name="Hosoyama A."/>
            <person name="Tsuchikane K."/>
            <person name="Yoshida I."/>
            <person name="Ohji S."/>
            <person name="Ichikawa N."/>
            <person name="Yamazoe A."/>
            <person name="Fujita N."/>
        </authorList>
    </citation>
    <scope>NUCLEOTIDE SEQUENCE [LARGE SCALE GENOMIC DNA]</scope>
    <source>
        <strain evidence="1 2">NBRC 100605</strain>
    </source>
</reference>
<evidence type="ECO:0000313" key="2">
    <source>
        <dbReference type="Proteomes" id="UP000019491"/>
    </source>
</evidence>
<name>X0Q6A4_RHOWR</name>
<comment type="caution">
    <text evidence="1">The sequence shown here is derived from an EMBL/GenBank/DDBJ whole genome shotgun (WGS) entry which is preliminary data.</text>
</comment>
<dbReference type="AlphaFoldDB" id="X0Q6A4"/>
<protein>
    <submittedName>
        <fullName evidence="1">Uncharacterized protein</fullName>
    </submittedName>
</protein>
<proteinExistence type="predicted"/>
<organism evidence="1 2">
    <name type="scientific">Rhodococcus wratislaviensis NBRC 100605</name>
    <dbReference type="NCBI Taxonomy" id="1219028"/>
    <lineage>
        <taxon>Bacteria</taxon>
        <taxon>Bacillati</taxon>
        <taxon>Actinomycetota</taxon>
        <taxon>Actinomycetes</taxon>
        <taxon>Mycobacteriales</taxon>
        <taxon>Nocardiaceae</taxon>
        <taxon>Rhodococcus</taxon>
    </lineage>
</organism>
<sequence>MDTMDTPCSFQTHSSGSDFEKLQAHAVVPTMEATAYRELTCISGGCVTTNSSCISGGVRSMAGDQLVEAAWVFARGGQRSPVDVRVRHVDPASTRTGGCVHMALPGAAFVPASVRRSCRAATTAVETARLVVIPTTAGHKPAVPGPVVADSTTLRSRPGTY</sequence>
<evidence type="ECO:0000313" key="1">
    <source>
        <dbReference type="EMBL" id="GAF46877.1"/>
    </source>
</evidence>
<keyword evidence="2" id="KW-1185">Reference proteome</keyword>
<dbReference type="EMBL" id="BAWF01000035">
    <property type="protein sequence ID" value="GAF46877.1"/>
    <property type="molecule type" value="Genomic_DNA"/>
</dbReference>